<feature type="transmembrane region" description="Helical" evidence="1">
    <location>
        <begin position="6"/>
        <end position="26"/>
    </location>
</feature>
<dbReference type="Proteomes" id="UP000681722">
    <property type="component" value="Unassembled WGS sequence"/>
</dbReference>
<dbReference type="OrthoDB" id="10045707at2759"/>
<gene>
    <name evidence="2" type="ORF">GPM918_LOCUS28006</name>
    <name evidence="3" type="ORF">SRO942_LOCUS28444</name>
</gene>
<evidence type="ECO:0000256" key="1">
    <source>
        <dbReference type="SAM" id="Phobius"/>
    </source>
</evidence>
<keyword evidence="4" id="KW-1185">Reference proteome</keyword>
<evidence type="ECO:0000313" key="4">
    <source>
        <dbReference type="Proteomes" id="UP000663829"/>
    </source>
</evidence>
<proteinExistence type="predicted"/>
<dbReference type="Gene3D" id="1.20.1070.10">
    <property type="entry name" value="Rhodopsin 7-helix transmembrane proteins"/>
    <property type="match status" value="1"/>
</dbReference>
<comment type="caution">
    <text evidence="2">The sequence shown here is derived from an EMBL/GenBank/DDBJ whole genome shotgun (WGS) entry which is preliminary data.</text>
</comment>
<dbReference type="EMBL" id="CAJNOQ010012024">
    <property type="protein sequence ID" value="CAF1290384.1"/>
    <property type="molecule type" value="Genomic_DNA"/>
</dbReference>
<feature type="transmembrane region" description="Helical" evidence="1">
    <location>
        <begin position="105"/>
        <end position="122"/>
    </location>
</feature>
<protein>
    <submittedName>
        <fullName evidence="2">Uncharacterized protein</fullName>
    </submittedName>
</protein>
<dbReference type="EMBL" id="CAJOBC010032385">
    <property type="protein sequence ID" value="CAF4095809.1"/>
    <property type="molecule type" value="Genomic_DNA"/>
</dbReference>
<feature type="transmembrane region" description="Helical" evidence="1">
    <location>
        <begin position="143"/>
        <end position="163"/>
    </location>
</feature>
<accession>A0A815CXL3</accession>
<reference evidence="2" key="1">
    <citation type="submission" date="2021-02" db="EMBL/GenBank/DDBJ databases">
        <authorList>
            <person name="Nowell W R."/>
        </authorList>
    </citation>
    <scope>NUCLEOTIDE SEQUENCE</scope>
</reference>
<name>A0A815CXL3_9BILA</name>
<sequence>MFCTLISLMLFICGTFPNLLCITVFLRHKFRSRIITHYFIALLFADIIYFTLRLIKLFYHQKTLFKHYIKDYGKCLSFDSIVKFFGLITQKYHVLFIPFIHFETYIRFSLILMTIVSIQRCIQIEKSMKKIKFVIRKTYSPCIWIFIAFIIAYLFEFFGLTLYCSKENNRYLSYTWFLYTVQNLNNHTKLLTMNMINHTTDYDCTEQYIQHIKSNFSTQLIKNCSSEQISDILGRCKFLFV</sequence>
<evidence type="ECO:0000313" key="3">
    <source>
        <dbReference type="EMBL" id="CAF4095809.1"/>
    </source>
</evidence>
<keyword evidence="1" id="KW-0812">Transmembrane</keyword>
<keyword evidence="1" id="KW-0472">Membrane</keyword>
<organism evidence="2 4">
    <name type="scientific">Didymodactylos carnosus</name>
    <dbReference type="NCBI Taxonomy" id="1234261"/>
    <lineage>
        <taxon>Eukaryota</taxon>
        <taxon>Metazoa</taxon>
        <taxon>Spiralia</taxon>
        <taxon>Gnathifera</taxon>
        <taxon>Rotifera</taxon>
        <taxon>Eurotatoria</taxon>
        <taxon>Bdelloidea</taxon>
        <taxon>Philodinida</taxon>
        <taxon>Philodinidae</taxon>
        <taxon>Didymodactylos</taxon>
    </lineage>
</organism>
<keyword evidence="1" id="KW-1133">Transmembrane helix</keyword>
<feature type="transmembrane region" description="Helical" evidence="1">
    <location>
        <begin position="38"/>
        <end position="59"/>
    </location>
</feature>
<dbReference type="AlphaFoldDB" id="A0A815CXL3"/>
<dbReference type="Proteomes" id="UP000663829">
    <property type="component" value="Unassembled WGS sequence"/>
</dbReference>
<evidence type="ECO:0000313" key="2">
    <source>
        <dbReference type="EMBL" id="CAF1290384.1"/>
    </source>
</evidence>